<evidence type="ECO:0000313" key="3">
    <source>
        <dbReference type="Proteomes" id="UP001066276"/>
    </source>
</evidence>
<keyword evidence="3" id="KW-1185">Reference proteome</keyword>
<dbReference type="AlphaFoldDB" id="A0AAV7URL2"/>
<gene>
    <name evidence="2" type="ORF">NDU88_001004</name>
</gene>
<comment type="caution">
    <text evidence="2">The sequence shown here is derived from an EMBL/GenBank/DDBJ whole genome shotgun (WGS) entry which is preliminary data.</text>
</comment>
<protein>
    <submittedName>
        <fullName evidence="2">Uncharacterized protein</fullName>
    </submittedName>
</protein>
<name>A0AAV7URL2_PLEWA</name>
<evidence type="ECO:0000313" key="2">
    <source>
        <dbReference type="EMBL" id="KAJ1191688.1"/>
    </source>
</evidence>
<reference evidence="2" key="1">
    <citation type="journal article" date="2022" name="bioRxiv">
        <title>Sequencing and chromosome-scale assembly of the giantPleurodeles waltlgenome.</title>
        <authorList>
            <person name="Brown T."/>
            <person name="Elewa A."/>
            <person name="Iarovenko S."/>
            <person name="Subramanian E."/>
            <person name="Araus A.J."/>
            <person name="Petzold A."/>
            <person name="Susuki M."/>
            <person name="Suzuki K.-i.T."/>
            <person name="Hayashi T."/>
            <person name="Toyoda A."/>
            <person name="Oliveira C."/>
            <person name="Osipova E."/>
            <person name="Leigh N.D."/>
            <person name="Simon A."/>
            <person name="Yun M.H."/>
        </authorList>
    </citation>
    <scope>NUCLEOTIDE SEQUENCE</scope>
    <source>
        <strain evidence="2">20211129_DDA</strain>
        <tissue evidence="2">Liver</tissue>
    </source>
</reference>
<dbReference type="Proteomes" id="UP001066276">
    <property type="component" value="Chromosome 2_2"/>
</dbReference>
<feature type="compositionally biased region" description="Polar residues" evidence="1">
    <location>
        <begin position="39"/>
        <end position="48"/>
    </location>
</feature>
<proteinExistence type="predicted"/>
<sequence>MTRAWFRERPWHLEMEIRIRNSRDGGTAEAREVPKARPPSQSTGSTELSAGGCQARSNEVGAHLGAELNYDRELRLAARDVDYCRR</sequence>
<accession>A0AAV7URL2</accession>
<evidence type="ECO:0000256" key="1">
    <source>
        <dbReference type="SAM" id="MobiDB-lite"/>
    </source>
</evidence>
<organism evidence="2 3">
    <name type="scientific">Pleurodeles waltl</name>
    <name type="common">Iberian ribbed newt</name>
    <dbReference type="NCBI Taxonomy" id="8319"/>
    <lineage>
        <taxon>Eukaryota</taxon>
        <taxon>Metazoa</taxon>
        <taxon>Chordata</taxon>
        <taxon>Craniata</taxon>
        <taxon>Vertebrata</taxon>
        <taxon>Euteleostomi</taxon>
        <taxon>Amphibia</taxon>
        <taxon>Batrachia</taxon>
        <taxon>Caudata</taxon>
        <taxon>Salamandroidea</taxon>
        <taxon>Salamandridae</taxon>
        <taxon>Pleurodelinae</taxon>
        <taxon>Pleurodeles</taxon>
    </lineage>
</organism>
<feature type="region of interest" description="Disordered" evidence="1">
    <location>
        <begin position="21"/>
        <end position="54"/>
    </location>
</feature>
<dbReference type="EMBL" id="JANPWB010000004">
    <property type="protein sequence ID" value="KAJ1191688.1"/>
    <property type="molecule type" value="Genomic_DNA"/>
</dbReference>